<gene>
    <name evidence="4" type="ORF">H8698_11035</name>
</gene>
<comment type="similarity">
    <text evidence="1">Belongs to the peptidase C1 family.</text>
</comment>
<feature type="signal peptide" evidence="2">
    <location>
        <begin position="1"/>
        <end position="23"/>
    </location>
</feature>
<dbReference type="CDD" id="cd02619">
    <property type="entry name" value="Peptidase_C1"/>
    <property type="match status" value="1"/>
</dbReference>
<evidence type="ECO:0000256" key="1">
    <source>
        <dbReference type="ARBA" id="ARBA00008455"/>
    </source>
</evidence>
<keyword evidence="2" id="KW-0732">Signal</keyword>
<organism evidence="4 5">
    <name type="scientific">Congzhengia minquanensis</name>
    <dbReference type="NCBI Taxonomy" id="2763657"/>
    <lineage>
        <taxon>Bacteria</taxon>
        <taxon>Bacillati</taxon>
        <taxon>Bacillota</taxon>
        <taxon>Clostridia</taxon>
        <taxon>Eubacteriales</taxon>
        <taxon>Oscillospiraceae</taxon>
        <taxon>Congzhengia</taxon>
    </lineage>
</organism>
<dbReference type="GO" id="GO:0008234">
    <property type="term" value="F:cysteine-type peptidase activity"/>
    <property type="evidence" value="ECO:0007669"/>
    <property type="project" value="InterPro"/>
</dbReference>
<dbReference type="SUPFAM" id="SSF54001">
    <property type="entry name" value="Cysteine proteinases"/>
    <property type="match status" value="1"/>
</dbReference>
<evidence type="ECO:0000256" key="2">
    <source>
        <dbReference type="SAM" id="SignalP"/>
    </source>
</evidence>
<dbReference type="InterPro" id="IPR013128">
    <property type="entry name" value="Peptidase_C1A"/>
</dbReference>
<proteinExistence type="inferred from homology"/>
<accession>A0A926DPA2</accession>
<dbReference type="SMART" id="SM00645">
    <property type="entry name" value="Pept_C1"/>
    <property type="match status" value="1"/>
</dbReference>
<dbReference type="PANTHER" id="PTHR12411">
    <property type="entry name" value="CYSTEINE PROTEASE FAMILY C1-RELATED"/>
    <property type="match status" value="1"/>
</dbReference>
<dbReference type="EMBL" id="JACRSU010000004">
    <property type="protein sequence ID" value="MBC8541511.1"/>
    <property type="molecule type" value="Genomic_DNA"/>
</dbReference>
<protein>
    <recommendedName>
        <fullName evidence="3">Peptidase C1A papain C-terminal domain-containing protein</fullName>
    </recommendedName>
</protein>
<dbReference type="InterPro" id="IPR040528">
    <property type="entry name" value="Lectin-like"/>
</dbReference>
<dbReference type="AlphaFoldDB" id="A0A926DPA2"/>
<dbReference type="GO" id="GO:0006508">
    <property type="term" value="P:proteolysis"/>
    <property type="evidence" value="ECO:0007669"/>
    <property type="project" value="InterPro"/>
</dbReference>
<dbReference type="Proteomes" id="UP000611762">
    <property type="component" value="Unassembled WGS sequence"/>
</dbReference>
<feature type="chain" id="PRO_5039014545" description="Peptidase C1A papain C-terminal domain-containing protein" evidence="2">
    <location>
        <begin position="24"/>
        <end position="833"/>
    </location>
</feature>
<evidence type="ECO:0000259" key="3">
    <source>
        <dbReference type="SMART" id="SM00645"/>
    </source>
</evidence>
<name>A0A926DPA2_9FIRM</name>
<dbReference type="InterPro" id="IPR000668">
    <property type="entry name" value="Peptidase_C1A_C"/>
</dbReference>
<dbReference type="Pfam" id="PF18560">
    <property type="entry name" value="Lectin_like"/>
    <property type="match status" value="1"/>
</dbReference>
<dbReference type="RefSeq" id="WP_249313534.1">
    <property type="nucleotide sequence ID" value="NZ_JACRSU010000004.1"/>
</dbReference>
<dbReference type="InterPro" id="IPR038765">
    <property type="entry name" value="Papain-like_cys_pep_sf"/>
</dbReference>
<evidence type="ECO:0000313" key="5">
    <source>
        <dbReference type="Proteomes" id="UP000611762"/>
    </source>
</evidence>
<keyword evidence="5" id="KW-1185">Reference proteome</keyword>
<reference evidence="4" key="1">
    <citation type="submission" date="2020-08" db="EMBL/GenBank/DDBJ databases">
        <title>Genome public.</title>
        <authorList>
            <person name="Liu C."/>
            <person name="Sun Q."/>
        </authorList>
    </citation>
    <scope>NUCLEOTIDE SEQUENCE</scope>
    <source>
        <strain evidence="4">H8</strain>
    </source>
</reference>
<dbReference type="Pfam" id="PF00112">
    <property type="entry name" value="Peptidase_C1"/>
    <property type="match status" value="1"/>
</dbReference>
<comment type="caution">
    <text evidence="4">The sequence shown here is derived from an EMBL/GenBank/DDBJ whole genome shotgun (WGS) entry which is preliminary data.</text>
</comment>
<feature type="domain" description="Peptidase C1A papain C-terminal" evidence="3">
    <location>
        <begin position="62"/>
        <end position="316"/>
    </location>
</feature>
<dbReference type="Gene3D" id="3.90.70.10">
    <property type="entry name" value="Cysteine proteinases"/>
    <property type="match status" value="1"/>
</dbReference>
<evidence type="ECO:0000313" key="4">
    <source>
        <dbReference type="EMBL" id="MBC8541511.1"/>
    </source>
</evidence>
<sequence length="833" mass="90834">MKKLFTLALAAALVCFTVLPVGAAAKPVSELCEYSGSPDSFWVTENYDGAAPKSRAKAASGLPETFDLRNAGGVSFVSSVKNQGNTNSCWAFTSLSCLETFLRRKTFESSGELIGYDFSERHLEHATYPAMQDGTNPYAPTCRSANAGGNVVSAAGYFQNGLGPVPESGMPFENKMDTLSRADIQIAPAAAVRAMRYFPKFTSNIFDYNYHELITGIKEEIYRGGGVSAVMNTNAGGYNADGTAYHSAERTGTANHAITLIGWDDNFRRENFGADKPEGNGAWIVRDSAGESAHDGGYFYLSYESVDTYNMCFSVTDAADSIPYDNVYSVTSGTWAYGRGYENNGDMAYAANIYAKQPVPELLTDVGLSFRGYTEYEIYVNANNQDLTPENLTLAAKGTQDHMGFATVTLPEPVLLTGTEFAIVIKYVTPGYSYSVPVSIPPFCPEISQGCSYLSPDGETWEDTALSDCVVGIYGYTKDCGEKSAVSFSKLGKTYVTVYDEGGRLIRPKADGSYALAAGTYRYIAEEQALGLAEGTFVTDGFTPQNLELSQTDFVEQPESDMPYVKVKEIAYRATVEPAEFVTLNLYMGRAEGFRLYYETVSGEQAEVAEQFLSVDAGGRVRLSREFLTPFLDGGGGGVSLLVVFTGSNGLEMKTDTCRVVFTKSAFGGVFSALANVIYNPTESVNRAYVEQLIKQNLAIGGQVEIKQYDVAYPTKTQNGFLTCDILVLDAFSGRYYQFAFHGEVPRVLQEVTLQNGNYRVRVRNNVEGIHTVSVFAEYGPGGRLLSVTYKNVALIESSFSYPDRGNRVKLFVLSAEDFITPYAPAFDSDFTK</sequence>